<evidence type="ECO:0000313" key="2">
    <source>
        <dbReference type="EMBL" id="TVU63992.1"/>
    </source>
</evidence>
<proteinExistence type="predicted"/>
<dbReference type="EMBL" id="VNFK01000005">
    <property type="protein sequence ID" value="TVU63992.1"/>
    <property type="molecule type" value="Genomic_DNA"/>
</dbReference>
<dbReference type="OrthoDB" id="6909982at2"/>
<dbReference type="RefSeq" id="WP_144649269.1">
    <property type="nucleotide sequence ID" value="NZ_VNFK01000005.1"/>
</dbReference>
<feature type="domain" description="Recombinase-like" evidence="1">
    <location>
        <begin position="1"/>
        <end position="73"/>
    </location>
</feature>
<gene>
    <name evidence="2" type="ORF">FQP90_08365</name>
</gene>
<reference evidence="2 3" key="1">
    <citation type="submission" date="2019-07" db="EMBL/GenBank/DDBJ databases">
        <title>Diversity of Bacteria from Kongsfjorden, Arctic.</title>
        <authorList>
            <person name="Yu Y."/>
        </authorList>
    </citation>
    <scope>NUCLEOTIDE SEQUENCE [LARGE SCALE GENOMIC DNA]</scope>
    <source>
        <strain evidence="2 3">SM1928</strain>
    </source>
</reference>
<dbReference type="AlphaFoldDB" id="A0A558H4E2"/>
<dbReference type="InterPro" id="IPR046789">
    <property type="entry name" value="HTH_62"/>
</dbReference>
<name>A0A558H4E2_PAENT</name>
<protein>
    <recommendedName>
        <fullName evidence="1">Recombinase-like domain-containing protein</fullName>
    </recommendedName>
</protein>
<organism evidence="2 3">
    <name type="scientific">Paenarthrobacter nitroguajacolicus</name>
    <name type="common">Arthrobacter nitroguajacolicus</name>
    <dbReference type="NCBI Taxonomy" id="211146"/>
    <lineage>
        <taxon>Bacteria</taxon>
        <taxon>Bacillati</taxon>
        <taxon>Actinomycetota</taxon>
        <taxon>Actinomycetes</taxon>
        <taxon>Micrococcales</taxon>
        <taxon>Micrococcaceae</taxon>
        <taxon>Paenarthrobacter</taxon>
    </lineage>
</organism>
<evidence type="ECO:0000259" key="1">
    <source>
        <dbReference type="Pfam" id="PF20552"/>
    </source>
</evidence>
<dbReference type="Pfam" id="PF20552">
    <property type="entry name" value="HTH_62"/>
    <property type="match status" value="1"/>
</dbReference>
<accession>A0A558H4E2</accession>
<sequence length="73" mass="7983">MPELYLEPAQSRLGKPVSPYEKKLSGALAEIFSRGTHHLTGVIAGLNDLGLHAPDGAPWDEARFLAEMRRLGE</sequence>
<evidence type="ECO:0000313" key="3">
    <source>
        <dbReference type="Proteomes" id="UP000316500"/>
    </source>
</evidence>
<comment type="caution">
    <text evidence="2">The sequence shown here is derived from an EMBL/GenBank/DDBJ whole genome shotgun (WGS) entry which is preliminary data.</text>
</comment>
<dbReference type="Proteomes" id="UP000316500">
    <property type="component" value="Unassembled WGS sequence"/>
</dbReference>